<gene>
    <name evidence="2" type="ORF">CR162_19915</name>
</gene>
<sequence>MRRAMARNDTTAREGRWRRWPGDEWACFDALPPAIRQRMQAHAYDPWAVNALLLWRMFRRQTGSSARAERRLLRHLDQCEALEREAFAAAYRAAHGQPLPHDAAGASILRRAGGDLSSPPA</sequence>
<accession>A0A2C7A6D4</accession>
<dbReference type="InterPro" id="IPR045386">
    <property type="entry name" value="DUF6525"/>
</dbReference>
<dbReference type="Pfam" id="PF20135">
    <property type="entry name" value="DUF6525"/>
    <property type="match status" value="1"/>
</dbReference>
<evidence type="ECO:0000256" key="1">
    <source>
        <dbReference type="SAM" id="MobiDB-lite"/>
    </source>
</evidence>
<dbReference type="OrthoDB" id="7267739at2"/>
<evidence type="ECO:0000313" key="3">
    <source>
        <dbReference type="Proteomes" id="UP000223527"/>
    </source>
</evidence>
<dbReference type="AlphaFoldDB" id="A0A2C7A6D4"/>
<dbReference type="Proteomes" id="UP000223527">
    <property type="component" value="Unassembled WGS sequence"/>
</dbReference>
<comment type="caution">
    <text evidence="2">The sequence shown here is derived from an EMBL/GenBank/DDBJ whole genome shotgun (WGS) entry which is preliminary data.</text>
</comment>
<evidence type="ECO:0000313" key="2">
    <source>
        <dbReference type="EMBL" id="PHK93173.1"/>
    </source>
</evidence>
<dbReference type="EMBL" id="PDNU01000061">
    <property type="protein sequence ID" value="PHK93173.1"/>
    <property type="molecule type" value="Genomic_DNA"/>
</dbReference>
<keyword evidence="3" id="KW-1185">Reference proteome</keyword>
<organism evidence="2 3">
    <name type="scientific">Teichococcus rhizosphaerae</name>
    <dbReference type="NCBI Taxonomy" id="1335062"/>
    <lineage>
        <taxon>Bacteria</taxon>
        <taxon>Pseudomonadati</taxon>
        <taxon>Pseudomonadota</taxon>
        <taxon>Alphaproteobacteria</taxon>
        <taxon>Acetobacterales</taxon>
        <taxon>Roseomonadaceae</taxon>
        <taxon>Roseomonas</taxon>
    </lineage>
</organism>
<proteinExistence type="predicted"/>
<protein>
    <submittedName>
        <fullName evidence="2">Uncharacterized protein</fullName>
    </submittedName>
</protein>
<feature type="region of interest" description="Disordered" evidence="1">
    <location>
        <begin position="98"/>
        <end position="121"/>
    </location>
</feature>
<reference evidence="2 3" key="1">
    <citation type="submission" date="2017-10" db="EMBL/GenBank/DDBJ databases">
        <authorList>
            <person name="Banno H."/>
            <person name="Chua N.-H."/>
        </authorList>
    </citation>
    <scope>NUCLEOTIDE SEQUENCE [LARGE SCALE GENOMIC DNA]</scope>
    <source>
        <strain evidence="2 3">YW11</strain>
    </source>
</reference>
<name>A0A2C7A6D4_9PROT</name>